<feature type="domain" description="UspA" evidence="3">
    <location>
        <begin position="153"/>
        <end position="281"/>
    </location>
</feature>
<dbReference type="PANTHER" id="PTHR46268:SF6">
    <property type="entry name" value="UNIVERSAL STRESS PROTEIN UP12"/>
    <property type="match status" value="1"/>
</dbReference>
<comment type="caution">
    <text evidence="4">The sequence shown here is derived from an EMBL/GenBank/DDBJ whole genome shotgun (WGS) entry which is preliminary data.</text>
</comment>
<dbReference type="InterPro" id="IPR014729">
    <property type="entry name" value="Rossmann-like_a/b/a_fold"/>
</dbReference>
<proteinExistence type="inferred from homology"/>
<dbReference type="EMBL" id="JAMZDX010000007">
    <property type="protein sequence ID" value="MCP2313754.1"/>
    <property type="molecule type" value="Genomic_DNA"/>
</dbReference>
<evidence type="ECO:0000259" key="3">
    <source>
        <dbReference type="Pfam" id="PF00582"/>
    </source>
</evidence>
<dbReference type="InterPro" id="IPR006015">
    <property type="entry name" value="Universal_stress_UspA"/>
</dbReference>
<dbReference type="Proteomes" id="UP001206483">
    <property type="component" value="Unassembled WGS sequence"/>
</dbReference>
<dbReference type="PANTHER" id="PTHR46268">
    <property type="entry name" value="STRESS RESPONSE PROTEIN NHAX"/>
    <property type="match status" value="1"/>
</dbReference>
<feature type="region of interest" description="Disordered" evidence="2">
    <location>
        <begin position="44"/>
        <end position="64"/>
    </location>
</feature>
<name>A0ABT1J9H0_9ACTN</name>
<protein>
    <submittedName>
        <fullName evidence="4">Nucleotide-binding universal stress UspA family protein</fullName>
    </submittedName>
</protein>
<evidence type="ECO:0000313" key="5">
    <source>
        <dbReference type="Proteomes" id="UP001206483"/>
    </source>
</evidence>
<dbReference type="Pfam" id="PF00582">
    <property type="entry name" value="Usp"/>
    <property type="match status" value="2"/>
</dbReference>
<accession>A0ABT1J9H0</accession>
<keyword evidence="5" id="KW-1185">Reference proteome</keyword>
<gene>
    <name evidence="4" type="ORF">FHR36_006953</name>
</gene>
<sequence length="288" mass="30596">MTSTGERRPVVLGVDALAVNPTVVAWAADEADRRGVPLRLVHAVPEERRGEGKRRHGSSSESGGAALDQIVELVRGRVAGLKTVPVIADGSPARVLCRESTQAELLVLGSRGMSRLEEILSGYSVTVPVSAQARCPVVVVRDPEPPADGRPWVVVGVDGSPSSVTAVQFAAEFAARRGAALRAAWVWQVPLIVPFDEKVAVEELRRQLHVATAGCVEQFPDLELEREVLRGHPVEELARVSEGALAVVVGRRGHGGFTGMRLGSVPHGLLHRAHCPVVTVPPPAEAES</sequence>
<dbReference type="RefSeq" id="WP_253803879.1">
    <property type="nucleotide sequence ID" value="NZ_BAAAUB010000004.1"/>
</dbReference>
<comment type="similarity">
    <text evidence="1">Belongs to the universal stress protein A family.</text>
</comment>
<evidence type="ECO:0000256" key="2">
    <source>
        <dbReference type="SAM" id="MobiDB-lite"/>
    </source>
</evidence>
<feature type="domain" description="UspA" evidence="3">
    <location>
        <begin position="7"/>
        <end position="141"/>
    </location>
</feature>
<reference evidence="4 5" key="1">
    <citation type="submission" date="2022-06" db="EMBL/GenBank/DDBJ databases">
        <title>Sequencing the genomes of 1000 actinobacteria strains.</title>
        <authorList>
            <person name="Klenk H.-P."/>
        </authorList>
    </citation>
    <scope>NUCLEOTIDE SEQUENCE [LARGE SCALE GENOMIC DNA]</scope>
    <source>
        <strain evidence="4 5">DSM 41656</strain>
    </source>
</reference>
<organism evidence="4 5">
    <name type="scientific">Kitasatospora paracochleata</name>
    <dbReference type="NCBI Taxonomy" id="58354"/>
    <lineage>
        <taxon>Bacteria</taxon>
        <taxon>Bacillati</taxon>
        <taxon>Actinomycetota</taxon>
        <taxon>Actinomycetes</taxon>
        <taxon>Kitasatosporales</taxon>
        <taxon>Streptomycetaceae</taxon>
        <taxon>Kitasatospora</taxon>
    </lineage>
</organism>
<evidence type="ECO:0000256" key="1">
    <source>
        <dbReference type="ARBA" id="ARBA00008791"/>
    </source>
</evidence>
<dbReference type="InterPro" id="IPR006016">
    <property type="entry name" value="UspA"/>
</dbReference>
<dbReference type="SUPFAM" id="SSF52402">
    <property type="entry name" value="Adenine nucleotide alpha hydrolases-like"/>
    <property type="match status" value="2"/>
</dbReference>
<dbReference type="Gene3D" id="3.40.50.620">
    <property type="entry name" value="HUPs"/>
    <property type="match status" value="2"/>
</dbReference>
<evidence type="ECO:0000313" key="4">
    <source>
        <dbReference type="EMBL" id="MCP2313754.1"/>
    </source>
</evidence>
<dbReference type="PRINTS" id="PR01438">
    <property type="entry name" value="UNVRSLSTRESS"/>
</dbReference>